<accession>A0A0F9G5H1</accession>
<sequence length="99" mass="11158">MEILRLLIQHYYERHPTGGVLHIVLDDLNAGDGHIEGCLHDMDGHWWRGLHVNDDCLPWCDSEARLIAGLLLQILDEEQRVRLIGEATGHDVEASDASP</sequence>
<dbReference type="EMBL" id="LAZR01018797">
    <property type="protein sequence ID" value="KKL94945.1"/>
    <property type="molecule type" value="Genomic_DNA"/>
</dbReference>
<evidence type="ECO:0000313" key="1">
    <source>
        <dbReference type="EMBL" id="KKL85701.1"/>
    </source>
</evidence>
<dbReference type="EMBL" id="LAZR01021333">
    <property type="protein sequence ID" value="KKL85701.1"/>
    <property type="molecule type" value="Genomic_DNA"/>
</dbReference>
<evidence type="ECO:0000313" key="2">
    <source>
        <dbReference type="EMBL" id="KKL94945.1"/>
    </source>
</evidence>
<organism evidence="1">
    <name type="scientific">marine sediment metagenome</name>
    <dbReference type="NCBI Taxonomy" id="412755"/>
    <lineage>
        <taxon>unclassified sequences</taxon>
        <taxon>metagenomes</taxon>
        <taxon>ecological metagenomes</taxon>
    </lineage>
</organism>
<dbReference type="AlphaFoldDB" id="A0A0F9G5H1"/>
<reference evidence="1" key="1">
    <citation type="journal article" date="2015" name="Nature">
        <title>Complex archaea that bridge the gap between prokaryotes and eukaryotes.</title>
        <authorList>
            <person name="Spang A."/>
            <person name="Saw J.H."/>
            <person name="Jorgensen S.L."/>
            <person name="Zaremba-Niedzwiedzka K."/>
            <person name="Martijn J."/>
            <person name="Lind A.E."/>
            <person name="van Eijk R."/>
            <person name="Schleper C."/>
            <person name="Guy L."/>
            <person name="Ettema T.J."/>
        </authorList>
    </citation>
    <scope>NUCLEOTIDE SEQUENCE</scope>
</reference>
<comment type="caution">
    <text evidence="1">The sequence shown here is derived from an EMBL/GenBank/DDBJ whole genome shotgun (WGS) entry which is preliminary data.</text>
</comment>
<proteinExistence type="predicted"/>
<protein>
    <submittedName>
        <fullName evidence="1">Uncharacterized protein</fullName>
    </submittedName>
</protein>
<gene>
    <name evidence="2" type="ORF">LCGC14_1859580</name>
    <name evidence="1" type="ORF">LCGC14_1952090</name>
</gene>
<name>A0A0F9G5H1_9ZZZZ</name>